<comment type="caution">
    <text evidence="4">The sequence shown here is derived from an EMBL/GenBank/DDBJ whole genome shotgun (WGS) entry which is preliminary data.</text>
</comment>
<dbReference type="GO" id="GO:0010833">
    <property type="term" value="P:telomere maintenance via telomere lengthening"/>
    <property type="evidence" value="ECO:0007669"/>
    <property type="project" value="TreeGrafter"/>
</dbReference>
<evidence type="ECO:0000313" key="5">
    <source>
        <dbReference type="Proteomes" id="UP000187209"/>
    </source>
</evidence>
<keyword evidence="5" id="KW-1185">Reference proteome</keyword>
<dbReference type="InterPro" id="IPR039595">
    <property type="entry name" value="TE2IP/Rap1"/>
</dbReference>
<name>A0A1R2B8H7_9CILI</name>
<dbReference type="PROSITE" id="PS50172">
    <property type="entry name" value="BRCT"/>
    <property type="match status" value="1"/>
</dbReference>
<dbReference type="EMBL" id="MPUH01000847">
    <property type="protein sequence ID" value="OMJ73093.1"/>
    <property type="molecule type" value="Genomic_DNA"/>
</dbReference>
<dbReference type="PANTHER" id="PTHR16466:SF6">
    <property type="entry name" value="TELOMERIC REPEAT-BINDING FACTOR 2-INTERACTING PROTEIN 1"/>
    <property type="match status" value="1"/>
</dbReference>
<dbReference type="GO" id="GO:0070187">
    <property type="term" value="C:shelterin complex"/>
    <property type="evidence" value="ECO:0007669"/>
    <property type="project" value="TreeGrafter"/>
</dbReference>
<sequence length="363" mass="42360">MLFKIGSSPLKFTLCECIEKDEVKNLIEANGGIFLNKYEKGVILLLPYDINYVVKNYSEYEPISYKFIYDSVALKNLQPIQNYSLSVAKTYKSNYAIRAPYTDQEDNDISKYVLTHFGNPKIISFWNNYKKETGSERTVDSLRAHWKVLIKRYAYNPSANKSEKCNKNDLKLKKPKPLSVVKEYQKNQHNKSLEINSCYNETILPNNMLKIKRLSNDTDKINQKNWVNNVKKEEDTDLYIKKDQRFDKIIEENSRTYGFTDLKINYDDNVPIQIVLKDDPDIKTTTNNILGKEPLKSLENTMIKSKKRNDKEMGENRIEELFENLVEICKIKTNSHVSPNEIAKVLISFKGNVKSTIDFFCFK</sequence>
<accession>A0A1R2B8H7</accession>
<evidence type="ECO:0000313" key="4">
    <source>
        <dbReference type="EMBL" id="OMJ73093.1"/>
    </source>
</evidence>
<evidence type="ECO:0000256" key="1">
    <source>
        <dbReference type="ARBA" id="ARBA00004123"/>
    </source>
</evidence>
<comment type="subcellular location">
    <subcellularLocation>
        <location evidence="1">Nucleus</location>
    </subcellularLocation>
</comment>
<dbReference type="PANTHER" id="PTHR16466">
    <property type="entry name" value="TELOMERE REPEAT-BINDING FACTOR 2-INTERACTING PROTEIN 1"/>
    <property type="match status" value="1"/>
</dbReference>
<proteinExistence type="predicted"/>
<protein>
    <recommendedName>
        <fullName evidence="3">BRCT domain-containing protein</fullName>
    </recommendedName>
</protein>
<dbReference type="Proteomes" id="UP000187209">
    <property type="component" value="Unassembled WGS sequence"/>
</dbReference>
<dbReference type="InterPro" id="IPR001357">
    <property type="entry name" value="BRCT_dom"/>
</dbReference>
<evidence type="ECO:0000259" key="3">
    <source>
        <dbReference type="PROSITE" id="PS50172"/>
    </source>
</evidence>
<feature type="domain" description="BRCT" evidence="3">
    <location>
        <begin position="1"/>
        <end position="85"/>
    </location>
</feature>
<evidence type="ECO:0000256" key="2">
    <source>
        <dbReference type="ARBA" id="ARBA00023242"/>
    </source>
</evidence>
<keyword evidence="2" id="KW-0539">Nucleus</keyword>
<organism evidence="4 5">
    <name type="scientific">Stentor coeruleus</name>
    <dbReference type="NCBI Taxonomy" id="5963"/>
    <lineage>
        <taxon>Eukaryota</taxon>
        <taxon>Sar</taxon>
        <taxon>Alveolata</taxon>
        <taxon>Ciliophora</taxon>
        <taxon>Postciliodesmatophora</taxon>
        <taxon>Heterotrichea</taxon>
        <taxon>Heterotrichida</taxon>
        <taxon>Stentoridae</taxon>
        <taxon>Stentor</taxon>
    </lineage>
</organism>
<dbReference type="GO" id="GO:0042162">
    <property type="term" value="F:telomeric DNA binding"/>
    <property type="evidence" value="ECO:0007669"/>
    <property type="project" value="TreeGrafter"/>
</dbReference>
<reference evidence="4 5" key="1">
    <citation type="submission" date="2016-11" db="EMBL/GenBank/DDBJ databases">
        <title>The macronuclear genome of Stentor coeruleus: a giant cell with tiny introns.</title>
        <authorList>
            <person name="Slabodnick M."/>
            <person name="Ruby J.G."/>
            <person name="Reiff S.B."/>
            <person name="Swart E.C."/>
            <person name="Gosai S."/>
            <person name="Prabakaran S."/>
            <person name="Witkowska E."/>
            <person name="Larue G.E."/>
            <person name="Fisher S."/>
            <person name="Freeman R.M."/>
            <person name="Gunawardena J."/>
            <person name="Chu W."/>
            <person name="Stover N.A."/>
            <person name="Gregory B.D."/>
            <person name="Nowacki M."/>
            <person name="Derisi J."/>
            <person name="Roy S.W."/>
            <person name="Marshall W.F."/>
            <person name="Sood P."/>
        </authorList>
    </citation>
    <scope>NUCLEOTIDE SEQUENCE [LARGE SCALE GENOMIC DNA]</scope>
    <source>
        <strain evidence="4">WM001</strain>
    </source>
</reference>
<dbReference type="OrthoDB" id="325367at2759"/>
<dbReference type="AlphaFoldDB" id="A0A1R2B8H7"/>
<gene>
    <name evidence="4" type="ORF">SteCoe_28295</name>
</gene>
<dbReference type="GO" id="GO:0031848">
    <property type="term" value="P:protection from non-homologous end joining at telomere"/>
    <property type="evidence" value="ECO:0007669"/>
    <property type="project" value="TreeGrafter"/>
</dbReference>
<dbReference type="Gene3D" id="1.10.10.60">
    <property type="entry name" value="Homeodomain-like"/>
    <property type="match status" value="1"/>
</dbReference>